<protein>
    <submittedName>
        <fullName evidence="2">Uncharacterized protein</fullName>
    </submittedName>
</protein>
<dbReference type="AlphaFoldDB" id="A0AA40CUF4"/>
<proteinExistence type="predicted"/>
<evidence type="ECO:0000313" key="2">
    <source>
        <dbReference type="EMBL" id="KAK0649688.1"/>
    </source>
</evidence>
<dbReference type="EMBL" id="JAULSV010000003">
    <property type="protein sequence ID" value="KAK0649688.1"/>
    <property type="molecule type" value="Genomic_DNA"/>
</dbReference>
<sequence length="146" mass="16213">MGMPRQPPLFGSSRILLQVHSNSFAVCTWDWQRWVRCPRPAKRNPATKAYARMKPHNKPTSPPEKLYEEFFSLADQLSSPMASRFPLRGSPAVLFRPTPALTTGGIGLLDQWLSQHSQRPILGPAPNSTEMPCVALGPIGTHKPDT</sequence>
<feature type="region of interest" description="Disordered" evidence="1">
    <location>
        <begin position="45"/>
        <end position="64"/>
    </location>
</feature>
<evidence type="ECO:0000256" key="1">
    <source>
        <dbReference type="SAM" id="MobiDB-lite"/>
    </source>
</evidence>
<reference evidence="2" key="1">
    <citation type="submission" date="2023-06" db="EMBL/GenBank/DDBJ databases">
        <title>Genome-scale phylogeny and comparative genomics of the fungal order Sordariales.</title>
        <authorList>
            <consortium name="Lawrence Berkeley National Laboratory"/>
            <person name="Hensen N."/>
            <person name="Bonometti L."/>
            <person name="Westerberg I."/>
            <person name="Brannstrom I.O."/>
            <person name="Guillou S."/>
            <person name="Cros-Aarteil S."/>
            <person name="Calhoun S."/>
            <person name="Haridas S."/>
            <person name="Kuo A."/>
            <person name="Mondo S."/>
            <person name="Pangilinan J."/>
            <person name="Riley R."/>
            <person name="Labutti K."/>
            <person name="Andreopoulos B."/>
            <person name="Lipzen A."/>
            <person name="Chen C."/>
            <person name="Yanf M."/>
            <person name="Daum C."/>
            <person name="Ng V."/>
            <person name="Clum A."/>
            <person name="Steindorff A."/>
            <person name="Ohm R."/>
            <person name="Martin F."/>
            <person name="Silar P."/>
            <person name="Natvig D."/>
            <person name="Lalanne C."/>
            <person name="Gautier V."/>
            <person name="Ament-Velasquez S.L."/>
            <person name="Kruys A."/>
            <person name="Hutchinson M.I."/>
            <person name="Powell A.J."/>
            <person name="Barry K."/>
            <person name="Miller A.N."/>
            <person name="Grigoriev I.V."/>
            <person name="Debuchy R."/>
            <person name="Gladieux P."/>
            <person name="Thoren M.H."/>
            <person name="Johannesson H."/>
        </authorList>
    </citation>
    <scope>NUCLEOTIDE SEQUENCE</scope>
    <source>
        <strain evidence="2">SMH2532-1</strain>
    </source>
</reference>
<dbReference type="Proteomes" id="UP001174936">
    <property type="component" value="Unassembled WGS sequence"/>
</dbReference>
<gene>
    <name evidence="2" type="ORF">B0T16DRAFT_136062</name>
</gene>
<keyword evidence="3" id="KW-1185">Reference proteome</keyword>
<name>A0AA40CUF4_9PEZI</name>
<evidence type="ECO:0000313" key="3">
    <source>
        <dbReference type="Proteomes" id="UP001174936"/>
    </source>
</evidence>
<accession>A0AA40CUF4</accession>
<feature type="region of interest" description="Disordered" evidence="1">
    <location>
        <begin position="121"/>
        <end position="146"/>
    </location>
</feature>
<comment type="caution">
    <text evidence="2">The sequence shown here is derived from an EMBL/GenBank/DDBJ whole genome shotgun (WGS) entry which is preliminary data.</text>
</comment>
<organism evidence="2 3">
    <name type="scientific">Cercophora newfieldiana</name>
    <dbReference type="NCBI Taxonomy" id="92897"/>
    <lineage>
        <taxon>Eukaryota</taxon>
        <taxon>Fungi</taxon>
        <taxon>Dikarya</taxon>
        <taxon>Ascomycota</taxon>
        <taxon>Pezizomycotina</taxon>
        <taxon>Sordariomycetes</taxon>
        <taxon>Sordariomycetidae</taxon>
        <taxon>Sordariales</taxon>
        <taxon>Lasiosphaeriaceae</taxon>
        <taxon>Cercophora</taxon>
    </lineage>
</organism>